<dbReference type="PANTHER" id="PTHR43016">
    <property type="entry name" value="PRESEQUENCE PROTEASE"/>
    <property type="match status" value="1"/>
</dbReference>
<evidence type="ECO:0000259" key="1">
    <source>
        <dbReference type="Pfam" id="PF00675"/>
    </source>
</evidence>
<feature type="domain" description="Peptidase M16 N-terminal" evidence="1">
    <location>
        <begin position="60"/>
        <end position="147"/>
    </location>
</feature>
<name>A0A0A9X370_LYGHE</name>
<evidence type="ECO:0000313" key="6">
    <source>
        <dbReference type="EMBL" id="JAG11553.1"/>
    </source>
</evidence>
<dbReference type="Pfam" id="PF00675">
    <property type="entry name" value="Peptidase_M16"/>
    <property type="match status" value="1"/>
</dbReference>
<evidence type="ECO:0000313" key="4">
    <source>
        <dbReference type="EMBL" id="JAG11551.1"/>
    </source>
</evidence>
<dbReference type="SUPFAM" id="SSF63411">
    <property type="entry name" value="LuxS/MPP-like metallohydrolase"/>
    <property type="match status" value="4"/>
</dbReference>
<dbReference type="EMBL" id="GBHO01032054">
    <property type="protein sequence ID" value="JAG11550.1"/>
    <property type="molecule type" value="Transcribed_RNA"/>
</dbReference>
<proteinExistence type="predicted"/>
<evidence type="ECO:0000313" key="5">
    <source>
        <dbReference type="EMBL" id="JAG11552.1"/>
    </source>
</evidence>
<feature type="domain" description="Peptidase M16 C-terminal" evidence="2">
    <location>
        <begin position="206"/>
        <end position="376"/>
    </location>
</feature>
<protein>
    <submittedName>
        <fullName evidence="3">Uncharacterized protein C05D11.1</fullName>
    </submittedName>
</protein>
<organism evidence="3">
    <name type="scientific">Lygus hesperus</name>
    <name type="common">Western plant bug</name>
    <dbReference type="NCBI Taxonomy" id="30085"/>
    <lineage>
        <taxon>Eukaryota</taxon>
        <taxon>Metazoa</taxon>
        <taxon>Ecdysozoa</taxon>
        <taxon>Arthropoda</taxon>
        <taxon>Hexapoda</taxon>
        <taxon>Insecta</taxon>
        <taxon>Pterygota</taxon>
        <taxon>Neoptera</taxon>
        <taxon>Paraneoptera</taxon>
        <taxon>Hemiptera</taxon>
        <taxon>Heteroptera</taxon>
        <taxon>Panheteroptera</taxon>
        <taxon>Cimicomorpha</taxon>
        <taxon>Miridae</taxon>
        <taxon>Mirini</taxon>
        <taxon>Lygus</taxon>
    </lineage>
</organism>
<dbReference type="InterPro" id="IPR011249">
    <property type="entry name" value="Metalloenz_LuxS/M16"/>
</dbReference>
<accession>A0A0A9X370</accession>
<dbReference type="FunFam" id="3.30.830.10:FF:000031">
    <property type="entry name" value="Putative zinc metalloprotease"/>
    <property type="match status" value="1"/>
</dbReference>
<dbReference type="GO" id="GO:0046872">
    <property type="term" value="F:metal ion binding"/>
    <property type="evidence" value="ECO:0007669"/>
    <property type="project" value="InterPro"/>
</dbReference>
<reference evidence="3" key="1">
    <citation type="journal article" date="2014" name="PLoS ONE">
        <title>Transcriptome-Based Identification of ABC Transporters in the Western Tarnished Plant Bug Lygus hesperus.</title>
        <authorList>
            <person name="Hull J.J."/>
            <person name="Chaney K."/>
            <person name="Geib S.M."/>
            <person name="Fabrick J.A."/>
            <person name="Brent C.S."/>
            <person name="Walsh D."/>
            <person name="Lavine L.C."/>
        </authorList>
    </citation>
    <scope>NUCLEOTIDE SEQUENCE</scope>
</reference>
<dbReference type="InterPro" id="IPR007863">
    <property type="entry name" value="Peptidase_M16_C"/>
</dbReference>
<dbReference type="EMBL" id="GBHO01032053">
    <property type="protein sequence ID" value="JAG11551.1"/>
    <property type="molecule type" value="Transcribed_RNA"/>
</dbReference>
<reference evidence="7" key="3">
    <citation type="submission" date="2014-09" db="EMBL/GenBank/DDBJ databases">
        <authorList>
            <person name="Magalhaes I.L.F."/>
            <person name="Oliveira U."/>
            <person name="Santos F.R."/>
            <person name="Vidigal T.H.D.A."/>
            <person name="Brescovit A.D."/>
            <person name="Santos A.J."/>
        </authorList>
    </citation>
    <scope>NUCLEOTIDE SEQUENCE</scope>
</reference>
<sequence length="1023" mass="114842">MPEPLSTVPKTYGNFELKCSLNANETIPVYKYVSNQTGLTVVVSEVDGPLVNGYFCLATEAHDDDGLPHTLEHLIFLGSEKYPFKGVLDLLANRCLASGTNAWTDTDHTCYTMQTAGSSGFLSLMPIYLDHILYPTLTDSAFITEVYHVNGEGKDGGVVFTEMQGTENNGERRVGYELVSLMYPGHCGYKSNTGGAMKNLRESTSNEKVRAYHKQFYRPENLYVIVVGSINPEEVLKALGPVEESIISKGPRGNFERPWQTPVPPLLGPSDILVPYPCDEEDNGMVYIGWRGPSAVKDYYRFSACNILLKYMTDTSVSPLPKEFVDIPDPYASKVSYTPYENAESLMVLTFENVPKEKLSSVKPKLEKVLKEIVNSEKPFDMKRLATVINRQRLEALSNLEDAPHDTIAFTVIGYMLYGNTIEDFDQRLNYDKELDRMDKEPLEFWVNLLKDIFVSGTSVTVRGCPSIEEQKRLTKEEDDRVAKRVAELGQEKLSEKDRIIADAMTRNETPPPDAMLTSVPIPSTDCIKFHSIDVFTSDSEKQHPRFNAKEVPLYVQLDHLKTNFVYLFALMDSGSLKSEFRPYLPLLLNLVLESPIRRDGEIVSYEDVVHQLEEDTLAASARVGPTSSGRFNCGPFPQTSCLLLQLEPRKYLKGIDWVREILYSTVLTADRVKIIVNKILNNIPEVKRNGNGMVYELMKGLMYDKESNHHAVSALYQQKFLAKLIEEMSTPEGAAKVVKDLEDVRAILTKPENLVLHIAANLNILESLYPSLTLPLVNVIPKEISAVKAKLKVIPDWKLLHEKLGDESAVTGAGAVESTYLCQTTPSIKDFNDPDLATLLVFFQYLSQLEGPMWKQIRGQGLAYSYNIVPRPNEGKLYLTLYRASNVVGAYKEAKSVIEERLQDNANWDQTLFEAAKSSLIYEIVHREKCIGDVVVQSLLSYFKSVDRDYNRTLVSLISKVQVADLAAIGPKYVAHMFDPMVSKVTVVCHPSKVDEITKGLNNLGLKMKSYAGLEDAFANLW</sequence>
<reference evidence="3" key="2">
    <citation type="submission" date="2014-07" db="EMBL/GenBank/DDBJ databases">
        <authorList>
            <person name="Hull J."/>
        </authorList>
    </citation>
    <scope>NUCLEOTIDE SEQUENCE</scope>
</reference>
<dbReference type="EMBL" id="GBHO01032051">
    <property type="protein sequence ID" value="JAG11553.1"/>
    <property type="molecule type" value="Transcribed_RNA"/>
</dbReference>
<dbReference type="PANTHER" id="PTHR43016:SF16">
    <property type="entry name" value="METALLOPROTEASE, PUTATIVE (AFU_ORTHOLOGUE AFUA_4G07610)-RELATED"/>
    <property type="match status" value="1"/>
</dbReference>
<dbReference type="EMBL" id="GBRD01014438">
    <property type="protein sequence ID" value="JAG51388.1"/>
    <property type="molecule type" value="Transcribed_RNA"/>
</dbReference>
<gene>
    <name evidence="3" type="primary">C05D11.1_2</name>
    <name evidence="6" type="synonym">C05D11.1_0</name>
    <name evidence="5" type="synonym">C05D11.1_1</name>
    <name evidence="4" type="synonym">C05D11.1_3</name>
    <name evidence="5" type="ORF">CM83_60224</name>
    <name evidence="3" type="ORF">CM83_60225</name>
    <name evidence="4" type="ORF">CM83_60226</name>
    <name evidence="6" type="ORF">CM83_60227</name>
</gene>
<dbReference type="InterPro" id="IPR011765">
    <property type="entry name" value="Pept_M16_N"/>
</dbReference>
<dbReference type="EMBL" id="GBHO01032052">
    <property type="protein sequence ID" value="JAG11552.1"/>
    <property type="molecule type" value="Transcribed_RNA"/>
</dbReference>
<evidence type="ECO:0000313" key="3">
    <source>
        <dbReference type="EMBL" id="JAG11550.1"/>
    </source>
</evidence>
<evidence type="ECO:0000259" key="2">
    <source>
        <dbReference type="Pfam" id="PF05193"/>
    </source>
</evidence>
<dbReference type="Pfam" id="PF05193">
    <property type="entry name" value="Peptidase_M16_C"/>
    <property type="match status" value="1"/>
</dbReference>
<evidence type="ECO:0000313" key="7">
    <source>
        <dbReference type="EMBL" id="JAG51388.1"/>
    </source>
</evidence>
<dbReference type="Gene3D" id="3.30.830.10">
    <property type="entry name" value="Metalloenzyme, LuxS/M16 peptidase-like"/>
    <property type="match status" value="4"/>
</dbReference>
<dbReference type="AlphaFoldDB" id="A0A0A9X370"/>
<dbReference type="FunFam" id="3.30.830.10:FF:000015">
    <property type="entry name" value="Putative zinc metalloprotease"/>
    <property type="match status" value="1"/>
</dbReference>
<dbReference type="MEROPS" id="M16.A12"/>